<dbReference type="PROSITE" id="PS01216">
    <property type="entry name" value="SUCCINYL_COA_LIG_1"/>
    <property type="match status" value="1"/>
</dbReference>
<evidence type="ECO:0000313" key="34">
    <source>
        <dbReference type="Proteomes" id="UP000386466"/>
    </source>
</evidence>
<dbReference type="GO" id="GO:0003878">
    <property type="term" value="F:ATP citrate synthase activity"/>
    <property type="evidence" value="ECO:0007669"/>
    <property type="project" value="UniProtKB-EC"/>
</dbReference>
<keyword evidence="34" id="KW-1185">Reference proteome</keyword>
<dbReference type="InterPro" id="IPR036969">
    <property type="entry name" value="Citrate_synthase_sf"/>
</dbReference>
<dbReference type="GO" id="GO:0046872">
    <property type="term" value="F:metal ion binding"/>
    <property type="evidence" value="ECO:0007669"/>
    <property type="project" value="UniProtKB-KW"/>
</dbReference>
<dbReference type="SUPFAM" id="SSF51735">
    <property type="entry name" value="NAD(P)-binding Rossmann-fold domains"/>
    <property type="match status" value="1"/>
</dbReference>
<dbReference type="PROSITE" id="PS00399">
    <property type="entry name" value="SUCCINYL_COA_LIG_2"/>
    <property type="match status" value="1"/>
</dbReference>
<dbReference type="EMBL" id="CAAGRJ010007019">
    <property type="protein sequence ID" value="VFV24958.1"/>
    <property type="molecule type" value="Genomic_DNA"/>
</dbReference>
<evidence type="ECO:0000256" key="10">
    <source>
        <dbReference type="ARBA" id="ARBA00022499"/>
    </source>
</evidence>
<dbReference type="SMART" id="SM00881">
    <property type="entry name" value="CoA_binding"/>
    <property type="match status" value="1"/>
</dbReference>
<dbReference type="Proteomes" id="UP000386466">
    <property type="component" value="Unassembled WGS sequence"/>
</dbReference>
<evidence type="ECO:0000256" key="2">
    <source>
        <dbReference type="ARBA" id="ARBA00004514"/>
    </source>
</evidence>
<dbReference type="Gene3D" id="1.25.40.420">
    <property type="match status" value="1"/>
</dbReference>
<dbReference type="InterPro" id="IPR011333">
    <property type="entry name" value="SKP1/BTB/POZ_sf"/>
</dbReference>
<dbReference type="Gene3D" id="3.30.470.110">
    <property type="match status" value="1"/>
</dbReference>
<keyword evidence="22" id="KW-0007">Acetylation</keyword>
<accession>A0A485MYP3</accession>
<comment type="catalytic activity">
    <reaction evidence="26">
        <text>oxaloacetate + acetyl-CoA + ADP + phosphate = citrate + ATP + CoA</text>
        <dbReference type="Rhea" id="RHEA:21160"/>
        <dbReference type="ChEBI" id="CHEBI:16452"/>
        <dbReference type="ChEBI" id="CHEBI:16947"/>
        <dbReference type="ChEBI" id="CHEBI:30616"/>
        <dbReference type="ChEBI" id="CHEBI:43474"/>
        <dbReference type="ChEBI" id="CHEBI:57287"/>
        <dbReference type="ChEBI" id="CHEBI:57288"/>
        <dbReference type="ChEBI" id="CHEBI:456216"/>
        <dbReference type="EC" id="2.3.3.8"/>
    </reaction>
    <physiologicalReaction direction="right-to-left" evidence="26">
        <dbReference type="Rhea" id="RHEA:21162"/>
    </physiologicalReaction>
</comment>
<dbReference type="Gene3D" id="3.40.50.261">
    <property type="entry name" value="Succinyl-CoA synthetase domains"/>
    <property type="match status" value="2"/>
</dbReference>
<dbReference type="FunFam" id="3.30.470.110:FF:000001">
    <property type="entry name" value="ATP-citrate synthase"/>
    <property type="match status" value="1"/>
</dbReference>
<evidence type="ECO:0000256" key="4">
    <source>
        <dbReference type="ARBA" id="ARBA00010719"/>
    </source>
</evidence>
<keyword evidence="18" id="KW-0833">Ubl conjugation pathway</keyword>
<protein>
    <recommendedName>
        <fullName evidence="7">ATP-citrate synthase</fullName>
        <ecNumber evidence="6">2.3.3.8</ecNumber>
    </recommendedName>
    <alternativeName>
        <fullName evidence="24">ATP-citrate (pro-S-)-lyase</fullName>
    </alternativeName>
    <alternativeName>
        <fullName evidence="25">Citrate cleavage enzyme</fullName>
    </alternativeName>
    <alternativeName>
        <fullName evidence="28">Kelch-like protein 11</fullName>
    </alternativeName>
</protein>
<dbReference type="PROSITE" id="PS01217">
    <property type="entry name" value="SUCCINYL_COA_LIG_3"/>
    <property type="match status" value="1"/>
</dbReference>
<dbReference type="InterPro" id="IPR011705">
    <property type="entry name" value="BACK"/>
</dbReference>
<evidence type="ECO:0000256" key="25">
    <source>
        <dbReference type="ARBA" id="ARBA00030982"/>
    </source>
</evidence>
<feature type="domain" description="CoA-binding" evidence="32">
    <location>
        <begin position="555"/>
        <end position="664"/>
    </location>
</feature>
<keyword evidence="21" id="KW-0832">Ubl conjugation</keyword>
<dbReference type="InterPro" id="IPR006652">
    <property type="entry name" value="Kelch_1"/>
</dbReference>
<evidence type="ECO:0000256" key="16">
    <source>
        <dbReference type="ARBA" id="ARBA00022737"/>
    </source>
</evidence>
<dbReference type="SUPFAM" id="SSF48256">
    <property type="entry name" value="Citrate synthase"/>
    <property type="match status" value="1"/>
</dbReference>
<dbReference type="InterPro" id="IPR017866">
    <property type="entry name" value="Succ-CoA_synthase_bsu_CS"/>
</dbReference>
<evidence type="ECO:0000256" key="26">
    <source>
        <dbReference type="ARBA" id="ARBA00048669"/>
    </source>
</evidence>
<evidence type="ECO:0000256" key="13">
    <source>
        <dbReference type="ARBA" id="ARBA00022679"/>
    </source>
</evidence>
<evidence type="ECO:0000256" key="12">
    <source>
        <dbReference type="ARBA" id="ARBA00022553"/>
    </source>
</evidence>
<dbReference type="InterPro" id="IPR015915">
    <property type="entry name" value="Kelch-typ_b-propeller"/>
</dbReference>
<keyword evidence="17" id="KW-0547">Nucleotide-binding</keyword>
<keyword evidence="23" id="KW-0443">Lipid metabolism</keyword>
<dbReference type="FunFam" id="1.10.580.10:FF:000009">
    <property type="entry name" value="ATP-citrate synthase"/>
    <property type="match status" value="1"/>
</dbReference>
<dbReference type="Pfam" id="PF07707">
    <property type="entry name" value="BACK"/>
    <property type="match status" value="1"/>
</dbReference>
<keyword evidence="14" id="KW-0479">Metal-binding</keyword>
<dbReference type="FunFam" id="3.40.50.261:FF:000004">
    <property type="entry name" value="ATP-citrate synthase subunit"/>
    <property type="match status" value="1"/>
</dbReference>
<dbReference type="Gene3D" id="3.30.710.10">
    <property type="entry name" value="Potassium Channel Kv1.1, Chain A"/>
    <property type="match status" value="1"/>
</dbReference>
<dbReference type="CDD" id="cd06100">
    <property type="entry name" value="CCL_ACL-C"/>
    <property type="match status" value="1"/>
</dbReference>
<evidence type="ECO:0000256" key="17">
    <source>
        <dbReference type="ARBA" id="ARBA00022741"/>
    </source>
</evidence>
<keyword evidence="10" id="KW-1017">Isopeptide bond</keyword>
<dbReference type="SMART" id="SM00612">
    <property type="entry name" value="Kelch"/>
    <property type="match status" value="4"/>
</dbReference>
<dbReference type="Pfam" id="PF02629">
    <property type="entry name" value="CoA_binding"/>
    <property type="match status" value="1"/>
</dbReference>
<dbReference type="Gene3D" id="2.120.10.80">
    <property type="entry name" value="Kelch-type beta propeller"/>
    <property type="match status" value="2"/>
</dbReference>
<dbReference type="InterPro" id="IPR036291">
    <property type="entry name" value="NAD(P)-bd_dom_sf"/>
</dbReference>
<dbReference type="InterPro" id="IPR056749">
    <property type="entry name" value="Citrate_synth_N"/>
</dbReference>
<dbReference type="InterPro" id="IPR016143">
    <property type="entry name" value="Citrate_synth-like_sm_a-sub"/>
</dbReference>
<dbReference type="InterPro" id="IPR005811">
    <property type="entry name" value="SUCC_ACL_C"/>
</dbReference>
<dbReference type="GO" id="GO:0005829">
    <property type="term" value="C:cytosol"/>
    <property type="evidence" value="ECO:0007669"/>
    <property type="project" value="UniProtKB-SubCell"/>
</dbReference>
<dbReference type="InterPro" id="IPR002020">
    <property type="entry name" value="Citrate_synthase"/>
</dbReference>
<comment type="similarity">
    <text evidence="3">In the C-terminal section; belongs to the succinate/malate CoA ligase alpha subunit family.</text>
</comment>
<keyword evidence="16" id="KW-0677">Repeat</keyword>
<evidence type="ECO:0000256" key="5">
    <source>
        <dbReference type="ARBA" id="ARBA00011881"/>
    </source>
</evidence>
<dbReference type="InterPro" id="IPR033847">
    <property type="entry name" value="Citrt_syn/SCS-alpha_CS"/>
</dbReference>
<evidence type="ECO:0000256" key="8">
    <source>
        <dbReference type="ARBA" id="ARBA00022441"/>
    </source>
</evidence>
<dbReference type="Gene3D" id="1.10.230.10">
    <property type="entry name" value="Cytochrome P450-Terp, domain 2"/>
    <property type="match status" value="1"/>
</dbReference>
<evidence type="ECO:0000256" key="7">
    <source>
        <dbReference type="ARBA" id="ARBA00015259"/>
    </source>
</evidence>
<proteinExistence type="inferred from homology"/>
<dbReference type="FunFam" id="1.25.40.420:FF:000019">
    <property type="entry name" value="Kelch-like 11 (Drosophila) (Predicted)"/>
    <property type="match status" value="1"/>
</dbReference>
<evidence type="ECO:0000259" key="31">
    <source>
        <dbReference type="SMART" id="SM00875"/>
    </source>
</evidence>
<dbReference type="GO" id="GO:0006085">
    <property type="term" value="P:acetyl-CoA biosynthetic process"/>
    <property type="evidence" value="ECO:0007669"/>
    <property type="project" value="TreeGrafter"/>
</dbReference>
<dbReference type="Pfam" id="PF16114">
    <property type="entry name" value="Citrate_bind"/>
    <property type="match status" value="1"/>
</dbReference>
<evidence type="ECO:0000256" key="28">
    <source>
        <dbReference type="ARBA" id="ARBA00069978"/>
    </source>
</evidence>
<sequence>MGESGCGGDETCRGRGVRAGLHNSGCAPRRSQNQRLLFLPTGRAGPSAAMSAKAISEQTGKELLYKFICTTSAIQNRFKYARVTPDTDWARLLQDHPWLLSQNLVVKPDQLIKRRGKLGLVGVNLTLEGIKSWLKPRLGQEATVGKAKGFLKNFLIEPFVPHSQFSAPPPRGTVFPCKAEEFYVCIYATREGDYVLFHHEGGVDVGDVDTKAQKLLVGVDKKLNAEDIKKHLLVHAPEEKKEILASFISGLFNFYEDLYFTYLEINPLVVTKDGVYVLDLAAKVDATADYICKVKWGDIEFPPPFGREAYPEEAYIADLDAKSGASLKLTLLNPRGRIWTMVAGGGASVVYSDTICDLGGVNELANYGEYSGAPSEQQTYDYAKTILSLMTREKHPDGKILIIGGSIANFTNVAATFKGIVRAIRDYQGPLKEHEVTIFVRRGGPNYQEGLRVMGEVGKTTGIPIHVFGTETHMTAIVGMALGHRPIPNQPPTAAHTANFLLNASGSTSTPAPSRTASFSESRADEVAPAKKAKPAMPQDSVPSPRSLQGKSATLFSRHTKAIVWGMQTRAVQGMLDFDYVCSRDEPSVAAMVYPFTGDHKQKFYWGHKEILIPVFKNMADAMKKHPEVDVLINFASLRSAYDSTIETMNYSQIRTIAIIAEGIPEALTRKLIKKADQKGVTIIGPATVGGIKPGCFKIGNTGGMLDNILASKLYRPGSVAYVSRSGGMSNELNNIISRTTDGVYEGVAIGGDRYPGSTFMDHVLRYQDTPGVKMIVVLGEIGGTEEYKICRGIKEGRITKPVVCWCIGTCATMFSSEVQFGHAGACANQASETAVAKNQALKEAGVFVPPSFDELGEIIQSVYEDLVAKGVIVPAQEVPPPTVPMDYSWARELGLIRKPASFMTSICDERGQELIYAGMPITEVFKEEMGIGGVLGLLWFQRRLPKYACQFIEMCLMVTADHGPAVSGAHNTIICARAGKDLVSSLTSGLLTIGDRFGGALDAAAKMFSKAFDSGIIPMEFVNKMKKEGKLIMGIGHRVKSINNPDMRVQILKDYVKQHFPATPLLDYALEVEKITTSKKPNLILNVDGFIGVAFVDMLRNCGSFTREEADEYIDIGALNGIFVLGRSMGFIGHYLDQKRLKQGLYRHPWDDISYVLPEHMSMFLLIRLKEFCGEFLKKKLHLSNCVAIHSLAHMYTLSQLALKAADMIRRNFHKVIQDEEFYTLPFHLIRDWLSDLEITVDSEEVLFETVLKWVQRNAEERERYFEELFKLLRLSQMKPTYLTRHVKPERLVANNEVCVKLVADAVERHALRAENIQSGTFQHPASHVSLLPRYGQNMDVIMVIGGVSEGGDYLSECVGYFVDEDRWVNLPHIHNHLDGHAVAVTESYVYVAGSMEPGFAKTVERYNPNLNTWEHVCSLMTRKHSFGLTEVKGKLYSIGGHGNFSPGFKDVTVYNPELDKWHNLESAPKILRDVKALAIEDRFVYIAARTPVDRDTEDGLKAVITCYDTETRQWQDVESLPLIDNYCFFQMSVVNSNFYQTASCCPKSYSLENEEAVRKIASQVSDEILESLPPEVLSIEGAAICYYRDDVFIIGGWKNSDDIDKQYRKEAYRYCAERKRWMLLPPMPQPRCRATACHVRIPYRYLHGTQRYPMPQNLMWQKDRIRQMQEIHRHALNMRRVPSSQIEC</sequence>
<dbReference type="GO" id="GO:0005524">
    <property type="term" value="F:ATP binding"/>
    <property type="evidence" value="ECO:0007669"/>
    <property type="project" value="UniProtKB-KW"/>
</dbReference>
<keyword evidence="11" id="KW-0444">Lipid biosynthesis</keyword>
<comment type="function">
    <text evidence="29">Catalyzes the cleavage of citrate into oxaloacetate and acetyl-CoA, the latter serving as common substrate in multiple biochemical reactions in protein, carbohydrate and lipid metabolism.</text>
</comment>
<comment type="subcellular location">
    <subcellularLocation>
        <location evidence="2">Cytoplasm</location>
        <location evidence="2">Cytosol</location>
    </subcellularLocation>
</comment>
<evidence type="ECO:0000256" key="18">
    <source>
        <dbReference type="ARBA" id="ARBA00022786"/>
    </source>
</evidence>
<feature type="compositionally biased region" description="Low complexity" evidence="30">
    <location>
        <begin position="504"/>
        <end position="520"/>
    </location>
</feature>
<comment type="function">
    <text evidence="27">Component of a cullin-RING-based BCR (BTB-CUL3-RBX1) E3 ubiquitin-protein ligase complex that mediates the ubiquitination of target proteins, leading most often to their proteasomal degradation.</text>
</comment>
<name>A0A485MYP3_LYNPA</name>
<evidence type="ECO:0000256" key="1">
    <source>
        <dbReference type="ARBA" id="ARBA00001946"/>
    </source>
</evidence>
<dbReference type="Pfam" id="PF24948">
    <property type="entry name" value="Citrate_synth_N"/>
    <property type="match status" value="1"/>
</dbReference>
<evidence type="ECO:0000256" key="19">
    <source>
        <dbReference type="ARBA" id="ARBA00022840"/>
    </source>
</evidence>
<dbReference type="SUPFAM" id="SSF52210">
    <property type="entry name" value="Succinyl-CoA synthetase domains"/>
    <property type="match status" value="1"/>
</dbReference>
<dbReference type="GO" id="GO:0006633">
    <property type="term" value="P:fatty acid biosynthetic process"/>
    <property type="evidence" value="ECO:0007669"/>
    <property type="project" value="TreeGrafter"/>
</dbReference>
<evidence type="ECO:0000256" key="14">
    <source>
        <dbReference type="ARBA" id="ARBA00022723"/>
    </source>
</evidence>
<keyword evidence="12" id="KW-0597">Phosphoprotein</keyword>
<feature type="domain" description="BACK" evidence="31">
    <location>
        <begin position="1187"/>
        <end position="1289"/>
    </location>
</feature>
<keyword evidence="20" id="KW-0460">Magnesium</keyword>
<evidence type="ECO:0000256" key="6">
    <source>
        <dbReference type="ARBA" id="ARBA00012639"/>
    </source>
</evidence>
<dbReference type="Gene3D" id="1.10.580.10">
    <property type="entry name" value="Citrate Synthase, domain 1"/>
    <property type="match status" value="1"/>
</dbReference>
<evidence type="ECO:0000256" key="11">
    <source>
        <dbReference type="ARBA" id="ARBA00022516"/>
    </source>
</evidence>
<evidence type="ECO:0000256" key="23">
    <source>
        <dbReference type="ARBA" id="ARBA00023098"/>
    </source>
</evidence>
<comment type="cofactor">
    <cofactor evidence="1">
        <name>Mg(2+)</name>
        <dbReference type="ChEBI" id="CHEBI:18420"/>
    </cofactor>
</comment>
<feature type="region of interest" description="Disordered" evidence="30">
    <location>
        <begin position="504"/>
        <end position="549"/>
    </location>
</feature>
<reference evidence="33 34" key="1">
    <citation type="submission" date="2019-01" db="EMBL/GenBank/DDBJ databases">
        <authorList>
            <person name="Alioto T."/>
            <person name="Alioto T."/>
        </authorList>
    </citation>
    <scope>NUCLEOTIDE SEQUENCE [LARGE SCALE GENOMIC DNA]</scope>
</reference>
<dbReference type="Pfam" id="PF00549">
    <property type="entry name" value="Ligase_CoA"/>
    <property type="match status" value="1"/>
</dbReference>
<keyword evidence="9" id="KW-0963">Cytoplasm</keyword>
<dbReference type="InterPro" id="IPR016142">
    <property type="entry name" value="Citrate_synth-like_lrg_a-sub"/>
</dbReference>
<dbReference type="InterPro" id="IPR032263">
    <property type="entry name" value="Citrate-bd"/>
</dbReference>
<comment type="similarity">
    <text evidence="4">In the N-terminal section; belongs to the succinate/malate CoA ligase beta subunit family.</text>
</comment>
<keyword evidence="19" id="KW-0067">ATP-binding</keyword>
<evidence type="ECO:0000256" key="20">
    <source>
        <dbReference type="ARBA" id="ARBA00022842"/>
    </source>
</evidence>
<dbReference type="Pfam" id="PF00285">
    <property type="entry name" value="Citrate_synt"/>
    <property type="match status" value="1"/>
</dbReference>
<dbReference type="FunFam" id="2.120.10.80:FF:000153">
    <property type="entry name" value="Kelch-like 11 (Drosophila), isoform CRA_a"/>
    <property type="match status" value="1"/>
</dbReference>
<dbReference type="Pfam" id="PF13964">
    <property type="entry name" value="Beta-prop_Calicin"/>
    <property type="match status" value="1"/>
</dbReference>
<evidence type="ECO:0000256" key="22">
    <source>
        <dbReference type="ARBA" id="ARBA00022990"/>
    </source>
</evidence>
<dbReference type="PANTHER" id="PTHR23118">
    <property type="entry name" value="ATP-CITRATE SYNTHASE"/>
    <property type="match status" value="1"/>
</dbReference>
<dbReference type="InterPro" id="IPR016102">
    <property type="entry name" value="Succinyl-CoA_synth-like"/>
</dbReference>
<dbReference type="FunFam" id="1.10.230.10:FF:000004">
    <property type="entry name" value="ATP-citrate synthase"/>
    <property type="match status" value="1"/>
</dbReference>
<dbReference type="PANTHER" id="PTHR23118:SF42">
    <property type="entry name" value="ATP-CITRATE SYNTHASE"/>
    <property type="match status" value="1"/>
</dbReference>
<evidence type="ECO:0000313" key="33">
    <source>
        <dbReference type="EMBL" id="VFV24958.1"/>
    </source>
</evidence>
<dbReference type="SUPFAM" id="SSF56059">
    <property type="entry name" value="Glutathione synthetase ATP-binding domain-like"/>
    <property type="match status" value="1"/>
</dbReference>
<evidence type="ECO:0000256" key="21">
    <source>
        <dbReference type="ARBA" id="ARBA00022843"/>
    </source>
</evidence>
<evidence type="ECO:0000256" key="29">
    <source>
        <dbReference type="ARBA" id="ARBA00093367"/>
    </source>
</evidence>
<organism evidence="33 34">
    <name type="scientific">Lynx pardinus</name>
    <name type="common">Iberian lynx</name>
    <name type="synonym">Felis pardina</name>
    <dbReference type="NCBI Taxonomy" id="191816"/>
    <lineage>
        <taxon>Eukaryota</taxon>
        <taxon>Metazoa</taxon>
        <taxon>Chordata</taxon>
        <taxon>Craniata</taxon>
        <taxon>Vertebrata</taxon>
        <taxon>Euteleostomi</taxon>
        <taxon>Mammalia</taxon>
        <taxon>Eutheria</taxon>
        <taxon>Laurasiatheria</taxon>
        <taxon>Carnivora</taxon>
        <taxon>Feliformia</taxon>
        <taxon>Felidae</taxon>
        <taxon>Felinae</taxon>
        <taxon>Lynx</taxon>
    </lineage>
</organism>
<dbReference type="CDD" id="cd18451">
    <property type="entry name" value="BACK_KLHL11"/>
    <property type="match status" value="1"/>
</dbReference>
<keyword evidence="8" id="KW-0880">Kelch repeat</keyword>
<dbReference type="Gene3D" id="3.40.50.720">
    <property type="entry name" value="NAD(P)-binding Rossmann-like Domain"/>
    <property type="match status" value="1"/>
</dbReference>
<dbReference type="EC" id="2.3.3.8" evidence="6"/>
<comment type="subunit">
    <text evidence="5">Homotetramer.</text>
</comment>
<evidence type="ECO:0000256" key="27">
    <source>
        <dbReference type="ARBA" id="ARBA00055311"/>
    </source>
</evidence>
<evidence type="ECO:0000256" key="3">
    <source>
        <dbReference type="ARBA" id="ARBA00005899"/>
    </source>
</evidence>
<evidence type="ECO:0000256" key="15">
    <source>
        <dbReference type="ARBA" id="ARBA00022729"/>
    </source>
</evidence>
<keyword evidence="15" id="KW-0732">Signal</keyword>
<keyword evidence="13" id="KW-0808">Transferase</keyword>
<evidence type="ECO:0000256" key="9">
    <source>
        <dbReference type="ARBA" id="ARBA00022490"/>
    </source>
</evidence>
<dbReference type="InterPro" id="IPR017440">
    <property type="entry name" value="Cit_synth/succinyl-CoA_lig_AS"/>
</dbReference>
<dbReference type="FunFam" id="3.40.50.261:FF:000003">
    <property type="entry name" value="ATP-citrate synthase subunit"/>
    <property type="match status" value="1"/>
</dbReference>
<evidence type="ECO:0000259" key="32">
    <source>
        <dbReference type="SMART" id="SM00881"/>
    </source>
</evidence>
<dbReference type="SUPFAM" id="SSF117281">
    <property type="entry name" value="Kelch motif"/>
    <property type="match status" value="2"/>
</dbReference>
<dbReference type="InterPro" id="IPR003781">
    <property type="entry name" value="CoA-bd"/>
</dbReference>
<evidence type="ECO:0000256" key="30">
    <source>
        <dbReference type="SAM" id="MobiDB-lite"/>
    </source>
</evidence>
<dbReference type="SMART" id="SM00875">
    <property type="entry name" value="BACK"/>
    <property type="match status" value="1"/>
</dbReference>
<evidence type="ECO:0000256" key="24">
    <source>
        <dbReference type="ARBA" id="ARBA00030151"/>
    </source>
</evidence>
<dbReference type="FunFam" id="3.40.50.720:FF:000024">
    <property type="entry name" value="Probable ATP-citrate synthase"/>
    <property type="match status" value="1"/>
</dbReference>
<gene>
    <name evidence="33" type="ORF">LYPA_23C007588</name>
</gene>